<evidence type="ECO:0000313" key="3">
    <source>
        <dbReference type="EMBL" id="RNF27312.1"/>
    </source>
</evidence>
<organism evidence="3 4">
    <name type="scientific">Trypanosoma conorhini</name>
    <dbReference type="NCBI Taxonomy" id="83891"/>
    <lineage>
        <taxon>Eukaryota</taxon>
        <taxon>Discoba</taxon>
        <taxon>Euglenozoa</taxon>
        <taxon>Kinetoplastea</taxon>
        <taxon>Metakinetoplastina</taxon>
        <taxon>Trypanosomatida</taxon>
        <taxon>Trypanosomatidae</taxon>
        <taxon>Trypanosoma</taxon>
    </lineage>
</organism>
<dbReference type="RefSeq" id="XP_029232518.1">
    <property type="nucleotide sequence ID" value="XM_029367445.1"/>
</dbReference>
<dbReference type="PROSITE" id="PS51203">
    <property type="entry name" value="CS"/>
    <property type="match status" value="1"/>
</dbReference>
<dbReference type="SUPFAM" id="SSF49764">
    <property type="entry name" value="HSP20-like chaperones"/>
    <property type="match status" value="1"/>
</dbReference>
<dbReference type="Gene3D" id="2.60.40.790">
    <property type="match status" value="1"/>
</dbReference>
<keyword evidence="4" id="KW-1185">Reference proteome</keyword>
<dbReference type="InterPro" id="IPR008978">
    <property type="entry name" value="HSP20-like_chaperone"/>
</dbReference>
<evidence type="ECO:0000259" key="2">
    <source>
        <dbReference type="PROSITE" id="PS51203"/>
    </source>
</evidence>
<dbReference type="Proteomes" id="UP000284403">
    <property type="component" value="Unassembled WGS sequence"/>
</dbReference>
<evidence type="ECO:0000256" key="1">
    <source>
        <dbReference type="SAM" id="MobiDB-lite"/>
    </source>
</evidence>
<feature type="region of interest" description="Disordered" evidence="1">
    <location>
        <begin position="81"/>
        <end position="107"/>
    </location>
</feature>
<feature type="domain" description="CS" evidence="2">
    <location>
        <begin position="1"/>
        <end position="78"/>
    </location>
</feature>
<comment type="caution">
    <text evidence="3">The sequence shown here is derived from an EMBL/GenBank/DDBJ whole genome shotgun (WGS) entry which is preliminary data.</text>
</comment>
<protein>
    <recommendedName>
        <fullName evidence="2">CS domain-containing protein</fullName>
    </recommendedName>
</protein>
<dbReference type="InterPro" id="IPR007052">
    <property type="entry name" value="CS_dom"/>
</dbReference>
<gene>
    <name evidence="3" type="ORF">Tco025E_00504</name>
</gene>
<reference evidence="3 4" key="1">
    <citation type="journal article" date="2018" name="BMC Genomics">
        <title>Genomic comparison of Trypanosoma conorhini and Trypanosoma rangeli to Trypanosoma cruzi strains of high and low virulence.</title>
        <authorList>
            <person name="Bradwell K.R."/>
            <person name="Koparde V.N."/>
            <person name="Matveyev A.V."/>
            <person name="Serrano M.G."/>
            <person name="Alves J.M."/>
            <person name="Parikh H."/>
            <person name="Huang B."/>
            <person name="Lee V."/>
            <person name="Espinosa-Alvarez O."/>
            <person name="Ortiz P.A."/>
            <person name="Costa-Martins A.G."/>
            <person name="Teixeira M.M."/>
            <person name="Buck G.A."/>
        </authorList>
    </citation>
    <scope>NUCLEOTIDE SEQUENCE [LARGE SCALE GENOMIC DNA]</scope>
    <source>
        <strain evidence="3 4">025E</strain>
    </source>
</reference>
<sequence>PLLDETLQVDFQRRKLTVSYVASVVSAKSTTLRRKKQLLLHLCKTVKAEECTYKVKESSGQVVLRLVKEKPATWLELVNKNAASGSDSDKDSEAAEGSGLVQDDDLE</sequence>
<dbReference type="GeneID" id="40314115"/>
<dbReference type="EMBL" id="MKKU01000010">
    <property type="protein sequence ID" value="RNF27312.1"/>
    <property type="molecule type" value="Genomic_DNA"/>
</dbReference>
<name>A0A3R7LHE8_9TRYP</name>
<proteinExistence type="predicted"/>
<feature type="non-terminal residue" evidence="3">
    <location>
        <position position="1"/>
    </location>
</feature>
<evidence type="ECO:0000313" key="4">
    <source>
        <dbReference type="Proteomes" id="UP000284403"/>
    </source>
</evidence>
<dbReference type="OrthoDB" id="245640at2759"/>
<accession>A0A3R7LHE8</accession>
<dbReference type="AlphaFoldDB" id="A0A3R7LHE8"/>